<dbReference type="PRINTS" id="PR00039">
    <property type="entry name" value="HTHLYSR"/>
</dbReference>
<dbReference type="Gene3D" id="3.40.190.10">
    <property type="entry name" value="Periplasmic binding protein-like II"/>
    <property type="match status" value="2"/>
</dbReference>
<keyword evidence="3" id="KW-0238">DNA-binding</keyword>
<dbReference type="Proteomes" id="UP001501822">
    <property type="component" value="Unassembled WGS sequence"/>
</dbReference>
<dbReference type="CDD" id="cd05466">
    <property type="entry name" value="PBP2_LTTR_substrate"/>
    <property type="match status" value="1"/>
</dbReference>
<comment type="similarity">
    <text evidence="1">Belongs to the LysR transcriptional regulatory family.</text>
</comment>
<evidence type="ECO:0000259" key="5">
    <source>
        <dbReference type="PROSITE" id="PS50931"/>
    </source>
</evidence>
<evidence type="ECO:0000256" key="4">
    <source>
        <dbReference type="ARBA" id="ARBA00023163"/>
    </source>
</evidence>
<keyword evidence="7" id="KW-1185">Reference proteome</keyword>
<reference evidence="6 7" key="1">
    <citation type="journal article" date="2019" name="Int. J. Syst. Evol. Microbiol.">
        <title>The Global Catalogue of Microorganisms (GCM) 10K type strain sequencing project: providing services to taxonomists for standard genome sequencing and annotation.</title>
        <authorList>
            <consortium name="The Broad Institute Genomics Platform"/>
            <consortium name="The Broad Institute Genome Sequencing Center for Infectious Disease"/>
            <person name="Wu L."/>
            <person name="Ma J."/>
        </authorList>
    </citation>
    <scope>NUCLEOTIDE SEQUENCE [LARGE SCALE GENOMIC DNA]</scope>
    <source>
        <strain evidence="6 7">JCM 3146</strain>
    </source>
</reference>
<dbReference type="InterPro" id="IPR000847">
    <property type="entry name" value="LysR_HTH_N"/>
</dbReference>
<protein>
    <submittedName>
        <fullName evidence="6">LysR substrate-binding domain-containing protein</fullName>
    </submittedName>
</protein>
<dbReference type="PANTHER" id="PTHR30346:SF0">
    <property type="entry name" value="HCA OPERON TRANSCRIPTIONAL ACTIVATOR HCAR"/>
    <property type="match status" value="1"/>
</dbReference>
<sequence length="315" mass="34485">MPEDAPRFPTVDAGPDLDLRLVRYFTVVAEHLNFARAAAALHVAQPSLSRQIQRLEDALGVRLLERTTQGSRLSAAGAAFLPRAQELLHTASQAALAARAAAPPRAITIGYVEDLVITAAVRDLRRRHPDAHVRTRHLDADEAQALPDRQVDVLVTRTPLPIRSDDLRVTVLYDEPRVLLVSASHHLAGKQSVSPDDFADEPLVACAGMAAAWTGFWRLDPRPDGRPAPLGPLLADTYEDKLEAVADGRAIAIVPADDRRGRLRDDLTTIPVNGIEPCQVAVVTRADDRNPLVAHFREAAKTCLVRDAERTRSQW</sequence>
<dbReference type="PROSITE" id="PS50931">
    <property type="entry name" value="HTH_LYSR"/>
    <property type="match status" value="1"/>
</dbReference>
<gene>
    <name evidence="6" type="ORF">GCM10010151_22390</name>
</gene>
<dbReference type="Pfam" id="PF00126">
    <property type="entry name" value="HTH_1"/>
    <property type="match status" value="1"/>
</dbReference>
<dbReference type="SUPFAM" id="SSF46785">
    <property type="entry name" value="Winged helix' DNA-binding domain"/>
    <property type="match status" value="1"/>
</dbReference>
<evidence type="ECO:0000313" key="7">
    <source>
        <dbReference type="Proteomes" id="UP001501822"/>
    </source>
</evidence>
<accession>A0ABN0WBS1</accession>
<name>A0ABN0WBS1_9ACTN</name>
<dbReference type="RefSeq" id="WP_252808926.1">
    <property type="nucleotide sequence ID" value="NZ_BAAABM010000016.1"/>
</dbReference>
<feature type="domain" description="HTH lysR-type" evidence="5">
    <location>
        <begin position="17"/>
        <end position="74"/>
    </location>
</feature>
<dbReference type="InterPro" id="IPR036388">
    <property type="entry name" value="WH-like_DNA-bd_sf"/>
</dbReference>
<keyword evidence="2" id="KW-0805">Transcription regulation</keyword>
<evidence type="ECO:0000256" key="2">
    <source>
        <dbReference type="ARBA" id="ARBA00023015"/>
    </source>
</evidence>
<dbReference type="InterPro" id="IPR005119">
    <property type="entry name" value="LysR_subst-bd"/>
</dbReference>
<dbReference type="InterPro" id="IPR036390">
    <property type="entry name" value="WH_DNA-bd_sf"/>
</dbReference>
<organism evidence="6 7">
    <name type="scientific">Actinoallomurus spadix</name>
    <dbReference type="NCBI Taxonomy" id="79912"/>
    <lineage>
        <taxon>Bacteria</taxon>
        <taxon>Bacillati</taxon>
        <taxon>Actinomycetota</taxon>
        <taxon>Actinomycetes</taxon>
        <taxon>Streptosporangiales</taxon>
        <taxon>Thermomonosporaceae</taxon>
        <taxon>Actinoallomurus</taxon>
    </lineage>
</organism>
<keyword evidence="4" id="KW-0804">Transcription</keyword>
<dbReference type="SUPFAM" id="SSF53850">
    <property type="entry name" value="Periplasmic binding protein-like II"/>
    <property type="match status" value="1"/>
</dbReference>
<comment type="caution">
    <text evidence="6">The sequence shown here is derived from an EMBL/GenBank/DDBJ whole genome shotgun (WGS) entry which is preliminary data.</text>
</comment>
<dbReference type="Gene3D" id="1.10.10.10">
    <property type="entry name" value="Winged helix-like DNA-binding domain superfamily/Winged helix DNA-binding domain"/>
    <property type="match status" value="1"/>
</dbReference>
<evidence type="ECO:0000313" key="6">
    <source>
        <dbReference type="EMBL" id="GAA0332075.1"/>
    </source>
</evidence>
<dbReference type="PANTHER" id="PTHR30346">
    <property type="entry name" value="TRANSCRIPTIONAL DUAL REGULATOR HCAR-RELATED"/>
    <property type="match status" value="1"/>
</dbReference>
<proteinExistence type="inferred from homology"/>
<evidence type="ECO:0000256" key="1">
    <source>
        <dbReference type="ARBA" id="ARBA00009437"/>
    </source>
</evidence>
<evidence type="ECO:0000256" key="3">
    <source>
        <dbReference type="ARBA" id="ARBA00023125"/>
    </source>
</evidence>
<dbReference type="EMBL" id="BAAABM010000016">
    <property type="protein sequence ID" value="GAA0332075.1"/>
    <property type="molecule type" value="Genomic_DNA"/>
</dbReference>
<dbReference type="Pfam" id="PF03466">
    <property type="entry name" value="LysR_substrate"/>
    <property type="match status" value="1"/>
</dbReference>